<sequence>MASLEPAQNKTWDLSLYELQPPPAVTAATNAPTTTSSHSNTTIAAASSVTGSMTASTSSTRMDDGGSNPPSVRSTPSPVPSNSSSSKPKRAMSVLTSERSEESESDSQMDCRTEGDSNIDTEGEGNGELGINDEIELVFKPHPTEMAGDNQLMKALKENCIRYIKTTANATVDHLSKYLALRLTLDLGSDLPEAYRMLNFAYTLLHSHHSYYSQWQSNSTSSK</sequence>
<feature type="compositionally biased region" description="Acidic residues" evidence="5">
    <location>
        <begin position="117"/>
        <end position="130"/>
    </location>
</feature>
<comment type="catalytic activity">
    <reaction evidence="1">
        <text>S-ubiquitinyl-[E2 ubiquitin-conjugating enzyme]-L-cysteine + [acceptor protein]-L-lysine = [E2 ubiquitin-conjugating enzyme]-L-cysteine + N(6)-ubiquitinyl-[acceptor protein]-L-lysine.</text>
        <dbReference type="EC" id="2.3.2.27"/>
    </reaction>
</comment>
<evidence type="ECO:0000256" key="2">
    <source>
        <dbReference type="ARBA" id="ARBA00012483"/>
    </source>
</evidence>
<keyword evidence="3" id="KW-0808">Transferase</keyword>
<dbReference type="Pfam" id="PF16207">
    <property type="entry name" value="RAWUL"/>
    <property type="match status" value="1"/>
</dbReference>
<evidence type="ECO:0000256" key="3">
    <source>
        <dbReference type="ARBA" id="ARBA00022679"/>
    </source>
</evidence>
<feature type="compositionally biased region" description="Polar residues" evidence="5">
    <location>
        <begin position="49"/>
        <end position="60"/>
    </location>
</feature>
<dbReference type="GO" id="GO:0061630">
    <property type="term" value="F:ubiquitin protein ligase activity"/>
    <property type="evidence" value="ECO:0007669"/>
    <property type="project" value="UniProtKB-EC"/>
</dbReference>
<feature type="compositionally biased region" description="Low complexity" evidence="5">
    <location>
        <begin position="67"/>
        <end position="86"/>
    </location>
</feature>
<dbReference type="InterPro" id="IPR043540">
    <property type="entry name" value="RING1/RING2"/>
</dbReference>
<dbReference type="PANTHER" id="PTHR46076">
    <property type="entry name" value="E3 UBIQUITIN-PROTEIN LIGASE RING1 / RING 2 FAMILY MEMBER"/>
    <property type="match status" value="1"/>
</dbReference>
<accession>A0A4C1TLI1</accession>
<dbReference type="GO" id="GO:0003682">
    <property type="term" value="F:chromatin binding"/>
    <property type="evidence" value="ECO:0007669"/>
    <property type="project" value="TreeGrafter"/>
</dbReference>
<evidence type="ECO:0000259" key="6">
    <source>
        <dbReference type="Pfam" id="PF16207"/>
    </source>
</evidence>
<organism evidence="7 8">
    <name type="scientific">Eumeta variegata</name>
    <name type="common">Bagworm moth</name>
    <name type="synonym">Eumeta japonica</name>
    <dbReference type="NCBI Taxonomy" id="151549"/>
    <lineage>
        <taxon>Eukaryota</taxon>
        <taxon>Metazoa</taxon>
        <taxon>Ecdysozoa</taxon>
        <taxon>Arthropoda</taxon>
        <taxon>Hexapoda</taxon>
        <taxon>Insecta</taxon>
        <taxon>Pterygota</taxon>
        <taxon>Neoptera</taxon>
        <taxon>Endopterygota</taxon>
        <taxon>Lepidoptera</taxon>
        <taxon>Glossata</taxon>
        <taxon>Ditrysia</taxon>
        <taxon>Tineoidea</taxon>
        <taxon>Psychidae</taxon>
        <taxon>Oiketicinae</taxon>
        <taxon>Eumeta</taxon>
    </lineage>
</organism>
<proteinExistence type="predicted"/>
<evidence type="ECO:0000256" key="1">
    <source>
        <dbReference type="ARBA" id="ARBA00000900"/>
    </source>
</evidence>
<dbReference type="GO" id="GO:0031519">
    <property type="term" value="C:PcG protein complex"/>
    <property type="evidence" value="ECO:0007669"/>
    <property type="project" value="TreeGrafter"/>
</dbReference>
<dbReference type="EMBL" id="BGZK01005645">
    <property type="protein sequence ID" value="GBP14915.1"/>
    <property type="molecule type" value="Genomic_DNA"/>
</dbReference>
<feature type="compositionally biased region" description="Low complexity" evidence="5">
    <location>
        <begin position="25"/>
        <end position="48"/>
    </location>
</feature>
<evidence type="ECO:0000256" key="5">
    <source>
        <dbReference type="SAM" id="MobiDB-lite"/>
    </source>
</evidence>
<dbReference type="AlphaFoldDB" id="A0A4C1TLI1"/>
<evidence type="ECO:0000313" key="8">
    <source>
        <dbReference type="Proteomes" id="UP000299102"/>
    </source>
</evidence>
<dbReference type="OrthoDB" id="337575at2759"/>
<comment type="caution">
    <text evidence="7">The sequence shown here is derived from an EMBL/GenBank/DDBJ whole genome shotgun (WGS) entry which is preliminary data.</text>
</comment>
<reference evidence="7 8" key="1">
    <citation type="journal article" date="2019" name="Commun. Biol.">
        <title>The bagworm genome reveals a unique fibroin gene that provides high tensile strength.</title>
        <authorList>
            <person name="Kono N."/>
            <person name="Nakamura H."/>
            <person name="Ohtoshi R."/>
            <person name="Tomita M."/>
            <person name="Numata K."/>
            <person name="Arakawa K."/>
        </authorList>
    </citation>
    <scope>NUCLEOTIDE SEQUENCE [LARGE SCALE GENOMIC DNA]</scope>
</reference>
<dbReference type="Proteomes" id="UP000299102">
    <property type="component" value="Unassembled WGS sequence"/>
</dbReference>
<feature type="domain" description="RAWUL" evidence="6">
    <location>
        <begin position="162"/>
        <end position="217"/>
    </location>
</feature>
<name>A0A4C1TLI1_EUMVA</name>
<gene>
    <name evidence="7" type="primary">Sce</name>
    <name evidence="7" type="ORF">EVAR_72750_1</name>
</gene>
<dbReference type="GO" id="GO:0000151">
    <property type="term" value="C:ubiquitin ligase complex"/>
    <property type="evidence" value="ECO:0007669"/>
    <property type="project" value="InterPro"/>
</dbReference>
<dbReference type="InterPro" id="IPR032443">
    <property type="entry name" value="RAWUL"/>
</dbReference>
<evidence type="ECO:0000313" key="7">
    <source>
        <dbReference type="EMBL" id="GBP14915.1"/>
    </source>
</evidence>
<dbReference type="Gene3D" id="3.10.20.90">
    <property type="entry name" value="Phosphatidylinositol 3-kinase Catalytic Subunit, Chain A, domain 1"/>
    <property type="match status" value="1"/>
</dbReference>
<protein>
    <recommendedName>
        <fullName evidence="2">RING-type E3 ubiquitin transferase</fullName>
        <ecNumber evidence="2">2.3.2.27</ecNumber>
    </recommendedName>
</protein>
<keyword evidence="4" id="KW-0833">Ubl conjugation pathway</keyword>
<feature type="region of interest" description="Disordered" evidence="5">
    <location>
        <begin position="23"/>
        <end position="130"/>
    </location>
</feature>
<dbReference type="PANTHER" id="PTHR46076:SF3">
    <property type="entry name" value="E3 UBIQUITIN-PROTEIN LIGASE RING1"/>
    <property type="match status" value="1"/>
</dbReference>
<evidence type="ECO:0000256" key="4">
    <source>
        <dbReference type="ARBA" id="ARBA00022786"/>
    </source>
</evidence>
<keyword evidence="8" id="KW-1185">Reference proteome</keyword>
<dbReference type="STRING" id="151549.A0A4C1TLI1"/>
<dbReference type="EC" id="2.3.2.27" evidence="2"/>